<accession>A0A6B9GHY8</accession>
<evidence type="ECO:0000256" key="1">
    <source>
        <dbReference type="ARBA" id="ARBA00023002"/>
    </source>
</evidence>
<geneLocation type="plasmid" evidence="5">
    <name>pne1b</name>
</geneLocation>
<feature type="domain" description="Acyl-CoA dehydrogenase/oxidase N-terminal" evidence="2">
    <location>
        <begin position="36"/>
        <end position="128"/>
    </location>
</feature>
<evidence type="ECO:0000313" key="4">
    <source>
        <dbReference type="EMBL" id="QGY33126.1"/>
    </source>
</evidence>
<evidence type="ECO:0000259" key="3">
    <source>
        <dbReference type="Pfam" id="PF08028"/>
    </source>
</evidence>
<dbReference type="GO" id="GO:0006552">
    <property type="term" value="P:L-leucine catabolic process"/>
    <property type="evidence" value="ECO:0007669"/>
    <property type="project" value="TreeGrafter"/>
</dbReference>
<keyword evidence="1" id="KW-0560">Oxidoreductase</keyword>
<dbReference type="InterPro" id="IPR013786">
    <property type="entry name" value="AcylCoA_DH/ox_N"/>
</dbReference>
<dbReference type="PANTHER" id="PTHR43884:SF12">
    <property type="entry name" value="ISOVALERYL-COA DEHYDROGENASE, MITOCHONDRIAL-RELATED"/>
    <property type="match status" value="1"/>
</dbReference>
<evidence type="ECO:0000259" key="2">
    <source>
        <dbReference type="Pfam" id="PF02771"/>
    </source>
</evidence>
<dbReference type="InterPro" id="IPR036250">
    <property type="entry name" value="AcylCo_DH-like_C"/>
</dbReference>
<feature type="domain" description="Acyl-CoA dehydrogenase C-terminal" evidence="3">
    <location>
        <begin position="250"/>
        <end position="390"/>
    </location>
</feature>
<protein>
    <submittedName>
        <fullName evidence="4">Dehydrogenase</fullName>
    </submittedName>
</protein>
<dbReference type="Gene3D" id="2.40.110.10">
    <property type="entry name" value="Butyryl-CoA Dehydrogenase, subunit A, domain 2"/>
    <property type="match status" value="1"/>
</dbReference>
<dbReference type="Pfam" id="PF08028">
    <property type="entry name" value="Acyl-CoA_dh_2"/>
    <property type="match status" value="1"/>
</dbReference>
<dbReference type="InterPro" id="IPR046373">
    <property type="entry name" value="Acyl-CoA_Oxase/DH_mid-dom_sf"/>
</dbReference>
<reference evidence="4 5" key="1">
    <citation type="submission" date="2017-11" db="EMBL/GenBank/DDBJ databases">
        <title>Genome sequence of Pantoea cypripedii NE1.</title>
        <authorList>
            <person name="Nascimento F.X."/>
        </authorList>
    </citation>
    <scope>NUCLEOTIDE SEQUENCE [LARGE SCALE GENOMIC DNA]</scope>
    <source>
        <strain evidence="4 5">NE1</strain>
        <plasmid evidence="5">pne1b</plasmid>
    </source>
</reference>
<name>A0A6B9GHY8_PANCY</name>
<keyword evidence="4" id="KW-0614">Plasmid</keyword>
<dbReference type="AlphaFoldDB" id="A0A6B9GHY8"/>
<dbReference type="GO" id="GO:0008470">
    <property type="term" value="F:3-methylbutanoyl-CoA dehydrogenase activity"/>
    <property type="evidence" value="ECO:0007669"/>
    <property type="project" value="TreeGrafter"/>
</dbReference>
<dbReference type="GO" id="GO:0050660">
    <property type="term" value="F:flavin adenine dinucleotide binding"/>
    <property type="evidence" value="ECO:0007669"/>
    <property type="project" value="InterPro"/>
</dbReference>
<proteinExistence type="predicted"/>
<gene>
    <name evidence="4" type="ORF">CUN67_29875</name>
</gene>
<dbReference type="PIRSF" id="PIRSF016578">
    <property type="entry name" value="HsaA"/>
    <property type="match status" value="1"/>
</dbReference>
<dbReference type="RefSeq" id="WP_208719256.1">
    <property type="nucleotide sequence ID" value="NZ_CP024770.1"/>
</dbReference>
<dbReference type="Gene3D" id="1.10.540.10">
    <property type="entry name" value="Acyl-CoA dehydrogenase/oxidase, N-terminal domain"/>
    <property type="match status" value="1"/>
</dbReference>
<sequence>MTTINEHNGHFDFAVVTRDTSASTVVAAAKSLTPALAAGASERDLQRILPHEEMEWVRKAGITAARVPQKWQGPELAWRDLARVMIALAEGDPNIAQALIPHFTSVERLRLNGDEQQQNRYFHGLRHGDIISGATGELGGKFVTDMTTRLIATDQGLRLRGKKFYSTGGLMADRLRVTAKDDDGNTVSALIPRQREGIVQHDDWDGMGQRLTASGTTEFNDVLVSPDEVMFYSSALNKRRNYQPAATQMLHSTIEVGITFAVLQDAIAWAHRGARPRPDSGVERSTDDWYVQHIIGNIAAHAHAAEAILLRAAGKVDEATRAWYAQVEGPALEAALIEASIATAEAKIICNSAALRAGELIYDVGGSSATLRNNNFDRHWRNARTHTTHDPINHRYRVVGRFYLDQTPPPITMYD</sequence>
<dbReference type="SUPFAM" id="SSF56645">
    <property type="entry name" value="Acyl-CoA dehydrogenase NM domain-like"/>
    <property type="match status" value="1"/>
</dbReference>
<dbReference type="InterPro" id="IPR009100">
    <property type="entry name" value="AcylCoA_DH/oxidase_NM_dom_sf"/>
</dbReference>
<dbReference type="Proteomes" id="UP000502005">
    <property type="component" value="Plasmid pNE1B"/>
</dbReference>
<dbReference type="Gene3D" id="1.20.140.10">
    <property type="entry name" value="Butyryl-CoA Dehydrogenase, subunit A, domain 3"/>
    <property type="match status" value="1"/>
</dbReference>
<organism evidence="4 5">
    <name type="scientific">Pantoea cypripedii</name>
    <name type="common">Pectobacterium cypripedii</name>
    <name type="synonym">Erwinia cypripedii</name>
    <dbReference type="NCBI Taxonomy" id="55209"/>
    <lineage>
        <taxon>Bacteria</taxon>
        <taxon>Pseudomonadati</taxon>
        <taxon>Pseudomonadota</taxon>
        <taxon>Gammaproteobacteria</taxon>
        <taxon>Enterobacterales</taxon>
        <taxon>Erwiniaceae</taxon>
        <taxon>Pantoea</taxon>
    </lineage>
</organism>
<dbReference type="PANTHER" id="PTHR43884">
    <property type="entry name" value="ACYL-COA DEHYDROGENASE"/>
    <property type="match status" value="1"/>
</dbReference>
<dbReference type="EMBL" id="CP024770">
    <property type="protein sequence ID" value="QGY33126.1"/>
    <property type="molecule type" value="Genomic_DNA"/>
</dbReference>
<dbReference type="InterPro" id="IPR037069">
    <property type="entry name" value="AcylCoA_DH/ox_N_sf"/>
</dbReference>
<evidence type="ECO:0000313" key="5">
    <source>
        <dbReference type="Proteomes" id="UP000502005"/>
    </source>
</evidence>
<dbReference type="Pfam" id="PF02771">
    <property type="entry name" value="Acyl-CoA_dh_N"/>
    <property type="match status" value="1"/>
</dbReference>
<dbReference type="SUPFAM" id="SSF47203">
    <property type="entry name" value="Acyl-CoA dehydrogenase C-terminal domain-like"/>
    <property type="match status" value="1"/>
</dbReference>
<dbReference type="InterPro" id="IPR013107">
    <property type="entry name" value="Acyl-CoA_DH_C"/>
</dbReference>